<proteinExistence type="predicted"/>
<dbReference type="AlphaFoldDB" id="A0A0X3PB30"/>
<sequence length="256" mass="28113">MVCKTYSSKYSISASMLSTCVLLAITAFVQGTNYSSAHTAPNSHMLIENTYDQKPESITVEDNIVPEGSLSKPCILGQSCWQSFTDKQFSIFLGIPGSGPASVIFTPRNRAKAPTAFIVNEMGSSLPDLPVPLGVGLRERLEVDHTKWTPIFFVHLEEVEDLTIDGGIQYYSKAINYPNISTLLLPHQEEHYKGKFTIFITGYIGNTSKECTVKFSDGDLHTFTILPVEGTPSPTMRFVSFSGANKAESGPRQSEL</sequence>
<organism evidence="1">
    <name type="scientific">Schistocephalus solidus</name>
    <name type="common">Tapeworm</name>
    <dbReference type="NCBI Taxonomy" id="70667"/>
    <lineage>
        <taxon>Eukaryota</taxon>
        <taxon>Metazoa</taxon>
        <taxon>Spiralia</taxon>
        <taxon>Lophotrochozoa</taxon>
        <taxon>Platyhelminthes</taxon>
        <taxon>Cestoda</taxon>
        <taxon>Eucestoda</taxon>
        <taxon>Diphyllobothriidea</taxon>
        <taxon>Diphyllobothriidae</taxon>
        <taxon>Schistocephalus</taxon>
    </lineage>
</organism>
<gene>
    <name evidence="1" type="ORF">TR92295</name>
</gene>
<name>A0A0X3PB30_SCHSO</name>
<protein>
    <submittedName>
        <fullName evidence="1">Uncharacterized protein</fullName>
    </submittedName>
</protein>
<dbReference type="EMBL" id="GEEE01014312">
    <property type="protein sequence ID" value="JAP48913.1"/>
    <property type="molecule type" value="Transcribed_RNA"/>
</dbReference>
<reference evidence="1" key="1">
    <citation type="submission" date="2016-01" db="EMBL/GenBank/DDBJ databases">
        <title>Reference transcriptome for the parasite Schistocephalus solidus: insights into the molecular evolution of parasitism.</title>
        <authorList>
            <person name="Hebert F.O."/>
            <person name="Grambauer S."/>
            <person name="Barber I."/>
            <person name="Landry C.R."/>
            <person name="Aubin-Horth N."/>
        </authorList>
    </citation>
    <scope>NUCLEOTIDE SEQUENCE</scope>
</reference>
<evidence type="ECO:0000313" key="1">
    <source>
        <dbReference type="EMBL" id="JAP48913.1"/>
    </source>
</evidence>
<accession>A0A0X3PB30</accession>